<feature type="compositionally biased region" description="Low complexity" evidence="1">
    <location>
        <begin position="75"/>
        <end position="91"/>
    </location>
</feature>
<dbReference type="Proteomes" id="UP001188597">
    <property type="component" value="Unassembled WGS sequence"/>
</dbReference>
<keyword evidence="5" id="KW-1185">Reference proteome</keyword>
<dbReference type="Gene3D" id="1.10.20.70">
    <property type="entry name" value="Transcription termination and cleavage factor, C-terminal domain"/>
    <property type="match status" value="1"/>
</dbReference>
<sequence length="463" mass="49904">MAGKQIAGDGLPTNLAGMSKNQLYDIMSQMKALIEQNQQQARQILIQNPLLTKALFQAQIMLGMVQPPQAISNVQPAASLPQQSAQPVQQPNIQATPSLPGQIGSQDQTSISRAQNPIRKQQENQPVMPVSSTSVPPSNIPPQSLASHPTLSVQQPRGHLTAQATPVSLPQSSQAFNMPPLPIHSASHPSSHLQTPMPTSDQLQQPVQTSTIPHMMLQPPMPPQPRPTSAPAFPYQVHLPQMGVNTAFQHSGAPQLHHPQHMFHPGAKGPLSMGPSFLQGQPPLPSQAPPQSMYQVVADLVIPRSVKASGRGGGGWEIYISSVSGYLCVNLDVVVVEKIWWSELAAFFSCHWDMGLPVKQDQGGSSHLGAEFSQVGSSTQGERGSSWMPGPPDISTAPQLLAPQPFAPAPVGVGNQPPRLPLLTPDMEKLLLQQVMGLTPEQIHLLPPEQRNQVLQLQQILRK</sequence>
<dbReference type="PANTHER" id="PTHR47866:SF2">
    <property type="entry name" value="HYDROXYPROLINE-RICH GLYCOPROTEIN FAMILY PROTEIN"/>
    <property type="match status" value="1"/>
</dbReference>
<reference evidence="4" key="1">
    <citation type="submission" date="2022-12" db="EMBL/GenBank/DDBJ databases">
        <title>Draft genome assemblies for two species of Escallonia (Escalloniales).</title>
        <authorList>
            <person name="Chanderbali A."/>
            <person name="Dervinis C."/>
            <person name="Anghel I."/>
            <person name="Soltis D."/>
            <person name="Soltis P."/>
            <person name="Zapata F."/>
        </authorList>
    </citation>
    <scope>NUCLEOTIDE SEQUENCE</scope>
    <source>
        <strain evidence="4">UCBG64.0493</strain>
        <tissue evidence="4">Leaf</tissue>
    </source>
</reference>
<gene>
    <name evidence="4" type="ORF">RJ639_014799</name>
</gene>
<dbReference type="Pfam" id="PF14304">
    <property type="entry name" value="CSTF_C"/>
    <property type="match status" value="1"/>
</dbReference>
<protein>
    <recommendedName>
        <fullName evidence="6">Cleavage stimulating factor 64</fullName>
    </recommendedName>
</protein>
<feature type="compositionally biased region" description="Polar residues" evidence="1">
    <location>
        <begin position="187"/>
        <end position="203"/>
    </location>
</feature>
<evidence type="ECO:0008006" key="6">
    <source>
        <dbReference type="Google" id="ProtNLM"/>
    </source>
</evidence>
<name>A0AA88VLQ6_9ASTE</name>
<dbReference type="InterPro" id="IPR026896">
    <property type="entry name" value="CSTF_C"/>
</dbReference>
<proteinExistence type="predicted"/>
<accession>A0AA88VLQ6</accession>
<evidence type="ECO:0000259" key="3">
    <source>
        <dbReference type="Pfam" id="PF14327"/>
    </source>
</evidence>
<evidence type="ECO:0000259" key="2">
    <source>
        <dbReference type="Pfam" id="PF14304"/>
    </source>
</evidence>
<comment type="caution">
    <text evidence="4">The sequence shown here is derived from an EMBL/GenBank/DDBJ whole genome shotgun (WGS) entry which is preliminary data.</text>
</comment>
<dbReference type="Pfam" id="PF14327">
    <property type="entry name" value="CSTF2_hinge"/>
    <property type="match status" value="1"/>
</dbReference>
<feature type="compositionally biased region" description="Polar residues" evidence="1">
    <location>
        <begin position="92"/>
        <end position="125"/>
    </location>
</feature>
<evidence type="ECO:0000313" key="5">
    <source>
        <dbReference type="Proteomes" id="UP001188597"/>
    </source>
</evidence>
<organism evidence="4 5">
    <name type="scientific">Escallonia herrerae</name>
    <dbReference type="NCBI Taxonomy" id="1293975"/>
    <lineage>
        <taxon>Eukaryota</taxon>
        <taxon>Viridiplantae</taxon>
        <taxon>Streptophyta</taxon>
        <taxon>Embryophyta</taxon>
        <taxon>Tracheophyta</taxon>
        <taxon>Spermatophyta</taxon>
        <taxon>Magnoliopsida</taxon>
        <taxon>eudicotyledons</taxon>
        <taxon>Gunneridae</taxon>
        <taxon>Pentapetalae</taxon>
        <taxon>asterids</taxon>
        <taxon>campanulids</taxon>
        <taxon>Escalloniales</taxon>
        <taxon>Escalloniaceae</taxon>
        <taxon>Escallonia</taxon>
    </lineage>
</organism>
<evidence type="ECO:0000313" key="4">
    <source>
        <dbReference type="EMBL" id="KAK3009693.1"/>
    </source>
</evidence>
<dbReference type="InterPro" id="IPR025742">
    <property type="entry name" value="CSTF2_hinge"/>
</dbReference>
<feature type="compositionally biased region" description="Low complexity" evidence="1">
    <location>
        <begin position="126"/>
        <end position="137"/>
    </location>
</feature>
<feature type="region of interest" description="Disordered" evidence="1">
    <location>
        <begin position="75"/>
        <end position="203"/>
    </location>
</feature>
<dbReference type="Gene3D" id="1.25.40.630">
    <property type="match status" value="1"/>
</dbReference>
<dbReference type="EMBL" id="JAVXUP010001619">
    <property type="protein sequence ID" value="KAK3009693.1"/>
    <property type="molecule type" value="Genomic_DNA"/>
</dbReference>
<feature type="region of interest" description="Disordered" evidence="1">
    <location>
        <begin position="363"/>
        <end position="387"/>
    </location>
</feature>
<dbReference type="AlphaFoldDB" id="A0AA88VLQ6"/>
<feature type="compositionally biased region" description="Polar residues" evidence="1">
    <location>
        <begin position="144"/>
        <end position="155"/>
    </location>
</feature>
<dbReference type="GO" id="GO:0031124">
    <property type="term" value="P:mRNA 3'-end processing"/>
    <property type="evidence" value="ECO:0007669"/>
    <property type="project" value="InterPro"/>
</dbReference>
<feature type="compositionally biased region" description="Polar residues" evidence="1">
    <location>
        <begin position="162"/>
        <end position="176"/>
    </location>
</feature>
<dbReference type="PANTHER" id="PTHR47866">
    <property type="entry name" value="HYDROXYPROLINE-RICH GLYCOPROTEIN FAMILY PROTEIN"/>
    <property type="match status" value="1"/>
</dbReference>
<feature type="domain" description="Transcription termination and cleavage factor C-terminal" evidence="2">
    <location>
        <begin position="431"/>
        <end position="462"/>
    </location>
</feature>
<evidence type="ECO:0000256" key="1">
    <source>
        <dbReference type="SAM" id="MobiDB-lite"/>
    </source>
</evidence>
<feature type="domain" description="Cleavage stimulation factor subunit 2 hinge" evidence="3">
    <location>
        <begin position="8"/>
        <end position="69"/>
    </location>
</feature>
<feature type="compositionally biased region" description="Polar residues" evidence="1">
    <location>
        <begin position="374"/>
        <end position="383"/>
    </location>
</feature>
<dbReference type="InterPro" id="IPR038192">
    <property type="entry name" value="CSTF_C_sf"/>
</dbReference>